<feature type="domain" description="Exocyst complex subunit EXOC6/Sec15 C-terminal" evidence="4">
    <location>
        <begin position="592"/>
        <end position="715"/>
    </location>
</feature>
<keyword evidence="2" id="KW-0175">Coiled coil</keyword>
<feature type="domain" description="Exocyst complex component EXOC6/Sec15 N-terminal" evidence="5">
    <location>
        <begin position="54"/>
        <end position="222"/>
    </location>
</feature>
<dbReference type="VEuPathDB" id="VectorBase:ISCW004817"/>
<reference evidence="7" key="2">
    <citation type="submission" date="2020-05" db="UniProtKB">
        <authorList>
            <consortium name="EnsemblMetazoa"/>
        </authorList>
    </citation>
    <scope>IDENTIFICATION</scope>
    <source>
        <strain evidence="7">wikel</strain>
    </source>
</reference>
<feature type="coiled-coil region" evidence="2">
    <location>
        <begin position="84"/>
        <end position="111"/>
    </location>
</feature>
<dbReference type="EMBL" id="ABJB010964568">
    <property type="status" value="NOT_ANNOTATED_CDS"/>
    <property type="molecule type" value="Genomic_DNA"/>
</dbReference>
<dbReference type="EnsemblMetazoa" id="ISCW004817-RA">
    <property type="protein sequence ID" value="ISCW004817-PA"/>
    <property type="gene ID" value="ISCW004817"/>
</dbReference>
<dbReference type="PANTHER" id="PTHR12702">
    <property type="entry name" value="SEC15"/>
    <property type="match status" value="1"/>
</dbReference>
<keyword evidence="1" id="KW-0813">Transport</keyword>
<sequence length="752" mass="86820">MVENGVDTVKEPCTTGHLEHEHLLFELETSDSSSVGLVLRAIYDGDEHEKFLEKLDARISDHDREIEKMCNFHYQGFIDCIRELLQVRSKAQKLKNEVTRTDQELQETAKRVLQRADELVKYGHIQSNIAWTIGSLGVCLPVLDVYAKLMEQMAGRRYYPALKTIEQLEHTYLPRVAQHRFAQSMAVCIPRLRDRIKEASLSELKDFLENIRKHSGHIGEVALNQGCKQQLEEDEDLSAQDLVDFSPVYRCHHIYSVLGARDTFETYYRQQRRHQARLALQPPTNMHETSDGYRKYFSEIVGFFVVEDHILNTASGLVNQAYLDQVWENALTKITAALRTHSAYCTEAGLMLEVKKLILLFGETLRSYGYHVDPVHNLLLEIQEHYNEILMKHCVQTFRNIFDDDSYHPIEVSAEEEYQAVLATFPFRDEALEQAPFPKKFPFSRFVPGIFGQVKEFIRECLKFSEDLNVSQTEVEDMVRKATNLLLTRTLGGCLSSLIKKPNVGLLQLIQITINTNYLEDASVIVAAHYDWLLVEPEGQASNYMMDLIAFLNNVFQAFTNLPFGCQGFFVIYVLLVCCFLCFMSEDFFFFFLLQCFFATCGSFYDKVAQTACMTACQHLANLLLNILTSEEVKYISIGALQQFNLDVIQCEQFASSEPVKGFKEGVLQMFFVELRQLLDLFMTEDWSTYFHDYGKESSRYLRVNASLALLLLEKVREADKKKNIFSSLKQKERDKKKLQETVLRQLRQLTA</sequence>
<evidence type="ECO:0000256" key="3">
    <source>
        <dbReference type="SAM" id="Phobius"/>
    </source>
</evidence>
<dbReference type="InterPro" id="IPR007225">
    <property type="entry name" value="EXOC6/Sec15"/>
</dbReference>
<dbReference type="EMBL" id="DS705059">
    <property type="protein sequence ID" value="EEC05517.1"/>
    <property type="molecule type" value="Genomic_DNA"/>
</dbReference>
<dbReference type="GO" id="GO:0090522">
    <property type="term" value="P:vesicle tethering involved in exocytosis"/>
    <property type="evidence" value="ECO:0007669"/>
    <property type="project" value="UniProtKB-UniRule"/>
</dbReference>
<evidence type="ECO:0000256" key="2">
    <source>
        <dbReference type="SAM" id="Coils"/>
    </source>
</evidence>
<keyword evidence="3" id="KW-1133">Transmembrane helix</keyword>
<keyword evidence="1" id="KW-0268">Exocytosis</keyword>
<comment type="similarity">
    <text evidence="1">Belongs to the SEC15 family.</text>
</comment>
<reference evidence="6 8" key="1">
    <citation type="submission" date="2008-03" db="EMBL/GenBank/DDBJ databases">
        <title>Annotation of Ixodes scapularis.</title>
        <authorList>
            <consortium name="Ixodes scapularis Genome Project Consortium"/>
            <person name="Caler E."/>
            <person name="Hannick L.I."/>
            <person name="Bidwell S."/>
            <person name="Joardar V."/>
            <person name="Thiagarajan M."/>
            <person name="Amedeo P."/>
            <person name="Galinsky K.J."/>
            <person name="Schobel S."/>
            <person name="Inman J."/>
            <person name="Hostetler J."/>
            <person name="Miller J."/>
            <person name="Hammond M."/>
            <person name="Megy K."/>
            <person name="Lawson D."/>
            <person name="Kodira C."/>
            <person name="Sutton G."/>
            <person name="Meyer J."/>
            <person name="Hill C.A."/>
            <person name="Birren B."/>
            <person name="Nene V."/>
            <person name="Collins F."/>
            <person name="Alarcon-Chaidez F."/>
            <person name="Wikel S."/>
            <person name="Strausberg R."/>
        </authorList>
    </citation>
    <scope>NUCLEOTIDE SEQUENCE [LARGE SCALE GENOMIC DNA]</scope>
    <source>
        <strain evidence="8">Wikel</strain>
        <strain evidence="6">Wikel colony</strain>
    </source>
</reference>
<dbReference type="GO" id="GO:0006886">
    <property type="term" value="P:intracellular protein transport"/>
    <property type="evidence" value="ECO:0007669"/>
    <property type="project" value="InterPro"/>
</dbReference>
<evidence type="ECO:0000313" key="8">
    <source>
        <dbReference type="Proteomes" id="UP000001555"/>
    </source>
</evidence>
<keyword evidence="9" id="KW-1267">Proteomics identification</keyword>
<evidence type="ECO:0007829" key="9">
    <source>
        <dbReference type="PeptideAtlas" id="B7PFZ5"/>
    </source>
</evidence>
<dbReference type="HOGENOM" id="CLU_009437_0_0_1"/>
<dbReference type="Proteomes" id="UP000001555">
    <property type="component" value="Unassembled WGS sequence"/>
</dbReference>
<protein>
    <recommendedName>
        <fullName evidence="1">Exocyst complex component</fullName>
    </recommendedName>
</protein>
<comment type="function">
    <text evidence="1">Component of the exocyst complex involved in the docking of exocytic vesicles with fusion sites on the plasma membrane.</text>
</comment>
<gene>
    <name evidence="6" type="ORF">IscW_ISCW004817</name>
</gene>
<evidence type="ECO:0000259" key="5">
    <source>
        <dbReference type="Pfam" id="PF20651"/>
    </source>
</evidence>
<evidence type="ECO:0000313" key="6">
    <source>
        <dbReference type="EMBL" id="EEC05517.1"/>
    </source>
</evidence>
<dbReference type="PANTHER" id="PTHR12702:SF0">
    <property type="entry name" value="EXOCYST COMPLEX COMPONENT 6"/>
    <property type="match status" value="1"/>
</dbReference>
<evidence type="ECO:0000256" key="1">
    <source>
        <dbReference type="PIRNR" id="PIRNR025007"/>
    </source>
</evidence>
<feature type="coiled-coil region" evidence="2">
    <location>
        <begin position="722"/>
        <end position="749"/>
    </location>
</feature>
<evidence type="ECO:0000313" key="7">
    <source>
        <dbReference type="EnsemblMetazoa" id="ISCW004817-PA"/>
    </source>
</evidence>
<dbReference type="EMBL" id="ABJB010755043">
    <property type="status" value="NOT_ANNOTATED_CDS"/>
    <property type="molecule type" value="Genomic_DNA"/>
</dbReference>
<dbReference type="InterPro" id="IPR046361">
    <property type="entry name" value="EXOC6/Sec15_C"/>
</dbReference>
<dbReference type="VEuPathDB" id="VectorBase:ISCI004817"/>
<proteinExistence type="evidence at protein level"/>
<dbReference type="InterPro" id="IPR048359">
    <property type="entry name" value="EXOC6_Sec15_N"/>
</dbReference>
<dbReference type="EMBL" id="ABJB010942930">
    <property type="status" value="NOT_ANNOTATED_CDS"/>
    <property type="molecule type" value="Genomic_DNA"/>
</dbReference>
<keyword evidence="3" id="KW-0812">Transmembrane</keyword>
<keyword evidence="8" id="KW-1185">Reference proteome</keyword>
<dbReference type="GO" id="GO:0006893">
    <property type="term" value="P:Golgi to plasma membrane transport"/>
    <property type="evidence" value="ECO:0000318"/>
    <property type="project" value="GO_Central"/>
</dbReference>
<dbReference type="InParanoid" id="B7PFZ5"/>
<feature type="domain" description="Exocyst complex subunit EXOC6/Sec15 C-terminal" evidence="4">
    <location>
        <begin position="526"/>
        <end position="565"/>
    </location>
</feature>
<dbReference type="EMBL" id="ABJB010353784">
    <property type="status" value="NOT_ANNOTATED_CDS"/>
    <property type="molecule type" value="Genomic_DNA"/>
</dbReference>
<dbReference type="AlphaFoldDB" id="B7PFZ5"/>
<feature type="transmembrane region" description="Helical" evidence="3">
    <location>
        <begin position="562"/>
        <end position="583"/>
    </location>
</feature>
<dbReference type="GO" id="GO:0006887">
    <property type="term" value="P:exocytosis"/>
    <property type="evidence" value="ECO:0000318"/>
    <property type="project" value="GO_Central"/>
</dbReference>
<dbReference type="PIRSF" id="PIRSF025007">
    <property type="entry name" value="Sec15"/>
    <property type="match status" value="1"/>
</dbReference>
<dbReference type="VEuPathDB" id="VectorBase:ISCP_037629"/>
<dbReference type="PaxDb" id="6945-B7PFZ5"/>
<dbReference type="Pfam" id="PF20651">
    <property type="entry name" value="EXOC6_Sec15_N"/>
    <property type="match status" value="1"/>
</dbReference>
<dbReference type="FunCoup" id="B7PFZ5">
    <property type="interactions" value="1338"/>
</dbReference>
<dbReference type="GO" id="GO:0000145">
    <property type="term" value="C:exocyst"/>
    <property type="evidence" value="ECO:0000318"/>
    <property type="project" value="GO_Central"/>
</dbReference>
<dbReference type="Gene3D" id="1.10.357.30">
    <property type="entry name" value="Exocyst complex subunit Sec15 C-terminal domain, N-terminal subdomain"/>
    <property type="match status" value="1"/>
</dbReference>
<dbReference type="STRING" id="6945.B7PFZ5"/>
<keyword evidence="3" id="KW-0472">Membrane</keyword>
<dbReference type="InterPro" id="IPR042045">
    <property type="entry name" value="EXOC6/Sec15_C_dom1"/>
</dbReference>
<feature type="domain" description="Exocyst complex subunit EXOC6/Sec15 C-terminal" evidence="4">
    <location>
        <begin position="375"/>
        <end position="523"/>
    </location>
</feature>
<accession>B7PFZ5</accession>
<organism>
    <name type="scientific">Ixodes scapularis</name>
    <name type="common">Black-legged tick</name>
    <name type="synonym">Deer tick</name>
    <dbReference type="NCBI Taxonomy" id="6945"/>
    <lineage>
        <taxon>Eukaryota</taxon>
        <taxon>Metazoa</taxon>
        <taxon>Ecdysozoa</taxon>
        <taxon>Arthropoda</taxon>
        <taxon>Chelicerata</taxon>
        <taxon>Arachnida</taxon>
        <taxon>Acari</taxon>
        <taxon>Parasitiformes</taxon>
        <taxon>Ixodida</taxon>
        <taxon>Ixodoidea</taxon>
        <taxon>Ixodidae</taxon>
        <taxon>Ixodinae</taxon>
        <taxon>Ixodes</taxon>
    </lineage>
</organism>
<evidence type="ECO:0000259" key="4">
    <source>
        <dbReference type="Pfam" id="PF04091"/>
    </source>
</evidence>
<dbReference type="Pfam" id="PF04091">
    <property type="entry name" value="Sec15_C"/>
    <property type="match status" value="3"/>
</dbReference>
<dbReference type="OrthoDB" id="10267033at2759"/>
<name>B7PFZ5_IXOSC</name>